<protein>
    <submittedName>
        <fullName evidence="2">Uncharacterized protein</fullName>
    </submittedName>
</protein>
<feature type="region of interest" description="Disordered" evidence="1">
    <location>
        <begin position="701"/>
        <end position="778"/>
    </location>
</feature>
<reference evidence="2" key="1">
    <citation type="submission" date="2019-08" db="EMBL/GenBank/DDBJ databases">
        <authorList>
            <person name="Kucharzyk K."/>
            <person name="Murdoch R.W."/>
            <person name="Higgins S."/>
            <person name="Loffler F."/>
        </authorList>
    </citation>
    <scope>NUCLEOTIDE SEQUENCE</scope>
</reference>
<sequence length="820" mass="86147">MVERHEHVVKVGEMGQFFPCRFVLHVREVVDAQDDVLGGRHDGTAARRGEQVVRREHEQPGFRLGFDGQGHVDGHLVAVEVGVEGGADHGVKAYGLALHEHGLEGLDAQPVERGGPVQHDRVVLDDLLEDAPDLFPAPLDDPLGALYVGGEAPLNELADDEGLEELEGHLLRQAALVDLELGADDDDGPAGIVHPLSEEVLPEAPLLAPEQVREALEGPVARPQDSLAHAAVVDEGVNGFLEHALLVADDDLRSLELLELFQPVVPVDDPAVQVVEVRRGEPAAVELHHGAQVGRYDRQHFKDHGLGGRFALPEILRNLESLDELPLLLAGALGDFLPEGRAELVEIDLLKQGLDSLGPYARPEFLVVGFAEIIFPLEDDVGGGEGGNALLDDHVAGILHGDDFLLGGEPPGKFLAVEPELALGKDVALFKGKMDGSGDHKGLLVSGHGPFHFKGVAVALPEALKVGGRDDRTLCAGGVIGYGDEGEGGLHLETLVAVLRLEPGDLGRGQKVILVHGNIVHGNDAEGFLGLELGVVVAVDPDLALGEHVIFPGKVDPSALHDHLVGGLPLAGGGEVDHLLQVLGGTAQQQAEPAGDAPEVPDVHHRRGKLDMAHALTADPVVGDFHAAPIADDALELGAAALVFSAGALVALCGAEDALAEEPVLFRPEGPVIDGLGLLHLSAGEFPYSFRACELDPHPEYFPSGHQSSSPSSMDIPSGSSSPKSISSGTISSISSSPNTESLFSFSSGSFSSKTGRSLGPEYRPTGGSSSSSSMSSSPIWPSLYFTSTSRPSPWSSLTRTLKLSGTPGLVRFCPLTIRS</sequence>
<proteinExistence type="predicted"/>
<name>A0A644W6C2_9ZZZZ</name>
<dbReference type="AlphaFoldDB" id="A0A644W6C2"/>
<evidence type="ECO:0000256" key="1">
    <source>
        <dbReference type="SAM" id="MobiDB-lite"/>
    </source>
</evidence>
<feature type="compositionally biased region" description="Low complexity" evidence="1">
    <location>
        <begin position="769"/>
        <end position="778"/>
    </location>
</feature>
<gene>
    <name evidence="2" type="ORF">SDC9_45271</name>
</gene>
<evidence type="ECO:0000313" key="2">
    <source>
        <dbReference type="EMBL" id="MPL99056.1"/>
    </source>
</evidence>
<accession>A0A644W6C2</accession>
<comment type="caution">
    <text evidence="2">The sequence shown here is derived from an EMBL/GenBank/DDBJ whole genome shotgun (WGS) entry which is preliminary data.</text>
</comment>
<dbReference type="EMBL" id="VSSQ01000643">
    <property type="protein sequence ID" value="MPL99056.1"/>
    <property type="molecule type" value="Genomic_DNA"/>
</dbReference>
<organism evidence="2">
    <name type="scientific">bioreactor metagenome</name>
    <dbReference type="NCBI Taxonomy" id="1076179"/>
    <lineage>
        <taxon>unclassified sequences</taxon>
        <taxon>metagenomes</taxon>
        <taxon>ecological metagenomes</taxon>
    </lineage>
</organism>
<feature type="compositionally biased region" description="Low complexity" evidence="1">
    <location>
        <begin position="708"/>
        <end position="753"/>
    </location>
</feature>